<name>A0A8S9JFC8_BRACR</name>
<dbReference type="Proteomes" id="UP000712281">
    <property type="component" value="Unassembled WGS sequence"/>
</dbReference>
<accession>A0A8S9JFC8</accession>
<sequence>MANPWIERKLRTSVLKRADKCADRCLNSVALLVSNPCRRASKSNIYILSSSLASFYVASSLAEAMETEMEFSDVVQTSAKYKRNGLCGNSSIGSENGIERNMKSCLVTSLSVTGEQNLIATVTVSLGYQAFPL</sequence>
<proteinExistence type="predicted"/>
<protein>
    <submittedName>
        <fullName evidence="1">Uncharacterized protein</fullName>
    </submittedName>
</protein>
<comment type="caution">
    <text evidence="1">The sequence shown here is derived from an EMBL/GenBank/DDBJ whole genome shotgun (WGS) entry which is preliminary data.</text>
</comment>
<dbReference type="AlphaFoldDB" id="A0A8S9JFC8"/>
<dbReference type="EMBL" id="QGKW02001660">
    <property type="protein sequence ID" value="KAF2580705.1"/>
    <property type="molecule type" value="Genomic_DNA"/>
</dbReference>
<evidence type="ECO:0000313" key="2">
    <source>
        <dbReference type="Proteomes" id="UP000712281"/>
    </source>
</evidence>
<evidence type="ECO:0000313" key="1">
    <source>
        <dbReference type="EMBL" id="KAF2580705.1"/>
    </source>
</evidence>
<organism evidence="1 2">
    <name type="scientific">Brassica cretica</name>
    <name type="common">Mustard</name>
    <dbReference type="NCBI Taxonomy" id="69181"/>
    <lineage>
        <taxon>Eukaryota</taxon>
        <taxon>Viridiplantae</taxon>
        <taxon>Streptophyta</taxon>
        <taxon>Embryophyta</taxon>
        <taxon>Tracheophyta</taxon>
        <taxon>Spermatophyta</taxon>
        <taxon>Magnoliopsida</taxon>
        <taxon>eudicotyledons</taxon>
        <taxon>Gunneridae</taxon>
        <taxon>Pentapetalae</taxon>
        <taxon>rosids</taxon>
        <taxon>malvids</taxon>
        <taxon>Brassicales</taxon>
        <taxon>Brassicaceae</taxon>
        <taxon>Brassiceae</taxon>
        <taxon>Brassica</taxon>
    </lineage>
</organism>
<gene>
    <name evidence="1" type="ORF">F2Q68_00004201</name>
</gene>
<reference evidence="1" key="1">
    <citation type="submission" date="2019-12" db="EMBL/GenBank/DDBJ databases">
        <title>Genome sequencing and annotation of Brassica cretica.</title>
        <authorList>
            <person name="Studholme D.J."/>
            <person name="Sarris P.F."/>
        </authorList>
    </citation>
    <scope>NUCLEOTIDE SEQUENCE</scope>
    <source>
        <strain evidence="1">PFS-001/15</strain>
        <tissue evidence="1">Leaf</tissue>
    </source>
</reference>